<comment type="caution">
    <text evidence="9">The sequence shown here is derived from an EMBL/GenBank/DDBJ whole genome shotgun (WGS) entry which is preliminary data.</text>
</comment>
<keyword evidence="10" id="KW-1185">Reference proteome</keyword>
<feature type="compositionally biased region" description="Polar residues" evidence="8">
    <location>
        <begin position="11"/>
        <end position="24"/>
    </location>
</feature>
<name>A0A7D9DA76_PARCT</name>
<dbReference type="GO" id="GO:0000974">
    <property type="term" value="C:Prp19 complex"/>
    <property type="evidence" value="ECO:0007669"/>
    <property type="project" value="TreeGrafter"/>
</dbReference>
<dbReference type="PANTHER" id="PTHR13264:SF5">
    <property type="entry name" value="PRE-MRNA-SPLICING FACTOR SYF2"/>
    <property type="match status" value="1"/>
</dbReference>
<dbReference type="InterPro" id="IPR013260">
    <property type="entry name" value="mRNA_splic_SYF2"/>
</dbReference>
<organism evidence="9 10">
    <name type="scientific">Paramuricea clavata</name>
    <name type="common">Red gorgonian</name>
    <name type="synonym">Violescent sea-whip</name>
    <dbReference type="NCBI Taxonomy" id="317549"/>
    <lineage>
        <taxon>Eukaryota</taxon>
        <taxon>Metazoa</taxon>
        <taxon>Cnidaria</taxon>
        <taxon>Anthozoa</taxon>
        <taxon>Octocorallia</taxon>
        <taxon>Malacalcyonacea</taxon>
        <taxon>Plexauridae</taxon>
        <taxon>Paramuricea</taxon>
    </lineage>
</organism>
<keyword evidence="5 7" id="KW-0508">mRNA splicing</keyword>
<dbReference type="OrthoDB" id="199717at2759"/>
<feature type="compositionally biased region" description="Low complexity" evidence="8">
    <location>
        <begin position="31"/>
        <end position="48"/>
    </location>
</feature>
<comment type="subcellular location">
    <subcellularLocation>
        <location evidence="1 7">Nucleus</location>
    </subcellularLocation>
</comment>
<keyword evidence="6 7" id="KW-0539">Nucleus</keyword>
<protein>
    <recommendedName>
        <fullName evidence="7">Pre-mRNA-splicing factor SYF2</fullName>
    </recommendedName>
</protein>
<evidence type="ECO:0000256" key="2">
    <source>
        <dbReference type="ARBA" id="ARBA00010028"/>
    </source>
</evidence>
<evidence type="ECO:0000313" key="9">
    <source>
        <dbReference type="EMBL" id="CAB3980878.1"/>
    </source>
</evidence>
<keyword evidence="3 7" id="KW-0507">mRNA processing</keyword>
<dbReference type="PANTHER" id="PTHR13264">
    <property type="entry name" value="GCIP-INTERACTING PROTEIN P29"/>
    <property type="match status" value="1"/>
</dbReference>
<reference evidence="9" key="1">
    <citation type="submission" date="2020-04" db="EMBL/GenBank/DDBJ databases">
        <authorList>
            <person name="Alioto T."/>
            <person name="Alioto T."/>
            <person name="Gomez Garrido J."/>
        </authorList>
    </citation>
    <scope>NUCLEOTIDE SEQUENCE</scope>
    <source>
        <strain evidence="9">A484AB</strain>
    </source>
</reference>
<dbReference type="Proteomes" id="UP001152795">
    <property type="component" value="Unassembled WGS sequence"/>
</dbReference>
<dbReference type="AlphaFoldDB" id="A0A7D9DA76"/>
<evidence type="ECO:0000256" key="5">
    <source>
        <dbReference type="ARBA" id="ARBA00023187"/>
    </source>
</evidence>
<evidence type="ECO:0000256" key="3">
    <source>
        <dbReference type="ARBA" id="ARBA00022664"/>
    </source>
</evidence>
<evidence type="ECO:0000256" key="7">
    <source>
        <dbReference type="RuleBase" id="RU367148"/>
    </source>
</evidence>
<proteinExistence type="inferred from homology"/>
<dbReference type="GO" id="GO:0071013">
    <property type="term" value="C:catalytic step 2 spliceosome"/>
    <property type="evidence" value="ECO:0007669"/>
    <property type="project" value="TreeGrafter"/>
</dbReference>
<comment type="similarity">
    <text evidence="2 7">Belongs to the SYF2 family.</text>
</comment>
<dbReference type="GO" id="GO:0000398">
    <property type="term" value="P:mRNA splicing, via spliceosome"/>
    <property type="evidence" value="ECO:0007669"/>
    <property type="project" value="UniProtKB-UniRule"/>
</dbReference>
<accession>A0A7D9DA76</accession>
<evidence type="ECO:0000256" key="8">
    <source>
        <dbReference type="SAM" id="MobiDB-lite"/>
    </source>
</evidence>
<comment type="function">
    <text evidence="7">Involved in pre-mRNA splicing.</text>
</comment>
<evidence type="ECO:0000256" key="1">
    <source>
        <dbReference type="ARBA" id="ARBA00004123"/>
    </source>
</evidence>
<keyword evidence="4 7" id="KW-0747">Spliceosome</keyword>
<sequence length="265" mass="30553">MACEKKDIGDNLSQENAEINSSEVSEPVNDGASGSTSTASEGTSSAANKRAERLKKLKELHLRRNEARKMNYQEVVEEDRKKKLPANWEAKQKRVDWELQDHKARAEAEAQGEDYDRLKMLEVTAEDAEKLDKRKKRKKNADVGFSDYAAAQQRQYSRLVKQMKPDLAEYQEQKEKLGEQMYPTANNISYGGEGKVSKEGVDRMVADLEKQIDKRSKYSRRRAHCDEADISFINERNMNFNKKLSRFYDQYTGEIRQNLERGTAI</sequence>
<dbReference type="GO" id="GO:0071014">
    <property type="term" value="C:post-mRNA release spliceosomal complex"/>
    <property type="evidence" value="ECO:0007669"/>
    <property type="project" value="TreeGrafter"/>
</dbReference>
<evidence type="ECO:0000313" key="10">
    <source>
        <dbReference type="Proteomes" id="UP001152795"/>
    </source>
</evidence>
<comment type="subunit">
    <text evidence="7">May be part of a spliceosome complex.</text>
</comment>
<feature type="region of interest" description="Disordered" evidence="8">
    <location>
        <begin position="1"/>
        <end position="53"/>
    </location>
</feature>
<dbReference type="Pfam" id="PF08231">
    <property type="entry name" value="SYF2"/>
    <property type="match status" value="1"/>
</dbReference>
<dbReference type="EMBL" id="CACRXK020000332">
    <property type="protein sequence ID" value="CAB3980878.1"/>
    <property type="molecule type" value="Genomic_DNA"/>
</dbReference>
<evidence type="ECO:0000256" key="4">
    <source>
        <dbReference type="ARBA" id="ARBA00022728"/>
    </source>
</evidence>
<gene>
    <name evidence="9" type="ORF">PACLA_8A087062</name>
</gene>
<evidence type="ECO:0000256" key="6">
    <source>
        <dbReference type="ARBA" id="ARBA00023242"/>
    </source>
</evidence>